<dbReference type="Pfam" id="PF00034">
    <property type="entry name" value="Cytochrom_C"/>
    <property type="match status" value="1"/>
</dbReference>
<dbReference type="InterPro" id="IPR009056">
    <property type="entry name" value="Cyt_c-like_dom"/>
</dbReference>
<dbReference type="PATRIC" id="fig|1789004.3.peg.967"/>
<dbReference type="PROSITE" id="PS51007">
    <property type="entry name" value="CYTC"/>
    <property type="match status" value="1"/>
</dbReference>
<organism evidence="7 9">
    <name type="scientific">Ferrovum myxofaciens</name>
    <dbReference type="NCBI Taxonomy" id="416213"/>
    <lineage>
        <taxon>Bacteria</taxon>
        <taxon>Pseudomonadati</taxon>
        <taxon>Pseudomonadota</taxon>
        <taxon>Betaproteobacteria</taxon>
        <taxon>Ferrovales</taxon>
        <taxon>Ferrovaceae</taxon>
        <taxon>Ferrovum</taxon>
    </lineage>
</organism>
<keyword evidence="5" id="KW-0472">Membrane</keyword>
<keyword evidence="5" id="KW-0812">Transmembrane</keyword>
<sequence>MRFNTLKLGEKILFGIFGILVVFAVSSFVMLEIYRSHLNHPMYPNTTHFDFTPEGKVGSQLFREKGCTDCHRALRNGTNHGVSLDGIGSRHTLDYLESFLKKPESTYETKTIDHGLNKQAAYVAALPDNELHSIAIFLSELKATQGSADARLPMPERSGFVDEMVKVWAPSSWKTEYHDLREDAGQNQKEKP</sequence>
<proteinExistence type="predicted"/>
<dbReference type="EMBL" id="LRRD01000013">
    <property type="protein sequence ID" value="KXW58553.1"/>
    <property type="molecule type" value="Genomic_DNA"/>
</dbReference>
<reference evidence="8" key="2">
    <citation type="submission" date="2021-02" db="EMBL/GenBank/DDBJ databases">
        <title>Comparative genomics of Ferrovum myxofaciens strains, predominant extremophile bacteria forming large biofilm stalactites in acid mine ecosystems.</title>
        <authorList>
            <person name="Burkartova K."/>
            <person name="Ridl J."/>
            <person name="Pajer P."/>
            <person name="Falteisek L."/>
        </authorList>
    </citation>
    <scope>NUCLEOTIDE SEQUENCE</scope>
    <source>
        <strain evidence="8">MI1III</strain>
    </source>
</reference>
<dbReference type="GO" id="GO:0020037">
    <property type="term" value="F:heme binding"/>
    <property type="evidence" value="ECO:0007669"/>
    <property type="project" value="InterPro"/>
</dbReference>
<dbReference type="Gene3D" id="1.10.760.10">
    <property type="entry name" value="Cytochrome c-like domain"/>
    <property type="match status" value="1"/>
</dbReference>
<dbReference type="GeneID" id="301709639"/>
<evidence type="ECO:0000313" key="8">
    <source>
        <dbReference type="EMBL" id="QWY76404.1"/>
    </source>
</evidence>
<reference evidence="7 9" key="1">
    <citation type="submission" date="2016-01" db="EMBL/GenBank/DDBJ databases">
        <title>Genome sequence of the acidophilic iron oxidising Ferrovum strain Z-31.</title>
        <authorList>
            <person name="Poehlein A."/>
            <person name="Ullrich S.R."/>
            <person name="Schloemann M."/>
            <person name="Muehling M."/>
            <person name="Daniel R."/>
        </authorList>
    </citation>
    <scope>NUCLEOTIDE SEQUENCE [LARGE SCALE GENOMIC DNA]</scope>
    <source>
        <strain evidence="7 9">Z-31</strain>
    </source>
</reference>
<evidence type="ECO:0000259" key="6">
    <source>
        <dbReference type="PROSITE" id="PS51007"/>
    </source>
</evidence>
<accession>A0A149VZ94</accession>
<dbReference type="OrthoDB" id="9809720at2"/>
<feature type="domain" description="Cytochrome c" evidence="6">
    <location>
        <begin position="53"/>
        <end position="142"/>
    </location>
</feature>
<dbReference type="Proteomes" id="UP000075653">
    <property type="component" value="Unassembled WGS sequence"/>
</dbReference>
<evidence type="ECO:0000256" key="1">
    <source>
        <dbReference type="ARBA" id="ARBA00022617"/>
    </source>
</evidence>
<evidence type="ECO:0000256" key="4">
    <source>
        <dbReference type="PROSITE-ProRule" id="PRU00433"/>
    </source>
</evidence>
<keyword evidence="5" id="KW-1133">Transmembrane helix</keyword>
<evidence type="ECO:0000313" key="7">
    <source>
        <dbReference type="EMBL" id="KXW58553.1"/>
    </source>
</evidence>
<keyword evidence="3 4" id="KW-0408">Iron</keyword>
<dbReference type="InterPro" id="IPR036909">
    <property type="entry name" value="Cyt_c-like_dom_sf"/>
</dbReference>
<dbReference type="Proteomes" id="UP000683551">
    <property type="component" value="Chromosome"/>
</dbReference>
<feature type="transmembrane region" description="Helical" evidence="5">
    <location>
        <begin position="12"/>
        <end position="34"/>
    </location>
</feature>
<dbReference type="RefSeq" id="WP_035417607.1">
    <property type="nucleotide sequence ID" value="NZ_CP053675.1"/>
</dbReference>
<keyword evidence="2 4" id="KW-0479">Metal-binding</keyword>
<evidence type="ECO:0000256" key="3">
    <source>
        <dbReference type="ARBA" id="ARBA00023004"/>
    </source>
</evidence>
<evidence type="ECO:0000256" key="5">
    <source>
        <dbReference type="SAM" id="Phobius"/>
    </source>
</evidence>
<gene>
    <name evidence="7" type="ORF">FEMY_09520</name>
    <name evidence="8" type="ORF">JZL65_07730</name>
</gene>
<evidence type="ECO:0000256" key="2">
    <source>
        <dbReference type="ARBA" id="ARBA00022723"/>
    </source>
</evidence>
<keyword evidence="1 4" id="KW-0349">Heme</keyword>
<accession>A0A8F3DVP8</accession>
<keyword evidence="9" id="KW-1185">Reference proteome</keyword>
<evidence type="ECO:0000313" key="9">
    <source>
        <dbReference type="Proteomes" id="UP000075653"/>
    </source>
</evidence>
<dbReference type="GO" id="GO:0046872">
    <property type="term" value="F:metal ion binding"/>
    <property type="evidence" value="ECO:0007669"/>
    <property type="project" value="UniProtKB-KW"/>
</dbReference>
<dbReference type="SUPFAM" id="SSF46626">
    <property type="entry name" value="Cytochrome c"/>
    <property type="match status" value="1"/>
</dbReference>
<protein>
    <submittedName>
        <fullName evidence="8">C-type cytochrome</fullName>
    </submittedName>
    <submittedName>
        <fullName evidence="7">Cytochrome c</fullName>
    </submittedName>
</protein>
<dbReference type="AlphaFoldDB" id="A0A8F3DVP8"/>
<dbReference type="GO" id="GO:0009055">
    <property type="term" value="F:electron transfer activity"/>
    <property type="evidence" value="ECO:0007669"/>
    <property type="project" value="InterPro"/>
</dbReference>
<name>A0A8F3DVP8_9PROT</name>
<dbReference type="EMBL" id="CP071137">
    <property type="protein sequence ID" value="QWY76404.1"/>
    <property type="molecule type" value="Genomic_DNA"/>
</dbReference>